<name>A0A7R8W6B6_9CRUS</name>
<accession>A0A7R8W6B6</accession>
<dbReference type="EMBL" id="OB660402">
    <property type="protein sequence ID" value="CAD7224585.1"/>
    <property type="molecule type" value="Genomic_DNA"/>
</dbReference>
<sequence>MLAILETRVMKKIGIPKKQKLQVAATGVNLSEVPHSLTVVQANPLLLVSGDQSINHSLS</sequence>
<reference evidence="1" key="1">
    <citation type="submission" date="2020-11" db="EMBL/GenBank/DDBJ databases">
        <authorList>
            <person name="Tran Van P."/>
        </authorList>
    </citation>
    <scope>NUCLEOTIDE SEQUENCE</scope>
</reference>
<evidence type="ECO:0000313" key="1">
    <source>
        <dbReference type="EMBL" id="CAD7224585.1"/>
    </source>
</evidence>
<dbReference type="AlphaFoldDB" id="A0A7R8W6B6"/>
<organism evidence="1">
    <name type="scientific">Cyprideis torosa</name>
    <dbReference type="NCBI Taxonomy" id="163714"/>
    <lineage>
        <taxon>Eukaryota</taxon>
        <taxon>Metazoa</taxon>
        <taxon>Ecdysozoa</taxon>
        <taxon>Arthropoda</taxon>
        <taxon>Crustacea</taxon>
        <taxon>Oligostraca</taxon>
        <taxon>Ostracoda</taxon>
        <taxon>Podocopa</taxon>
        <taxon>Podocopida</taxon>
        <taxon>Cytherocopina</taxon>
        <taxon>Cytheroidea</taxon>
        <taxon>Cytherideidae</taxon>
        <taxon>Cyprideis</taxon>
    </lineage>
</organism>
<protein>
    <submittedName>
        <fullName evidence="1">Uncharacterized protein</fullName>
    </submittedName>
</protein>
<gene>
    <name evidence="1" type="ORF">CTOB1V02_LOCUS2542</name>
</gene>
<proteinExistence type="predicted"/>